<dbReference type="PANTHER" id="PTHR43466">
    <property type="entry name" value="2-OXO-4-HYDROXY-4-CARBOXY-5-UREIDOIMIDAZOLINE DECARBOXYLASE-RELATED"/>
    <property type="match status" value="1"/>
</dbReference>
<accession>A0A4R8UQ61</accession>
<protein>
    <recommendedName>
        <fullName evidence="3">2-oxo-4-hydroxy-4-carboxy-5-ureidoimidazoline decarboxylase</fullName>
        <ecNumber evidence="3">4.1.1.97</ecNumber>
    </recommendedName>
</protein>
<dbReference type="PANTHER" id="PTHR43466:SF1">
    <property type="entry name" value="2-OXO-4-HYDROXY-4-CARBOXY-5-UREIDOIMIDAZOLINE DECARBOXYLASE-RELATED"/>
    <property type="match status" value="1"/>
</dbReference>
<dbReference type="SUPFAM" id="SSF158694">
    <property type="entry name" value="UraD-Like"/>
    <property type="match status" value="1"/>
</dbReference>
<keyword evidence="9" id="KW-1185">Reference proteome</keyword>
<keyword evidence="4" id="KW-0659">Purine metabolism</keyword>
<reference evidence="8 9" key="1">
    <citation type="submission" date="2019-03" db="EMBL/GenBank/DDBJ databases">
        <title>Genomics of glacier-inhabiting Cryobacterium strains.</title>
        <authorList>
            <person name="Liu Q."/>
            <person name="Xin Y.-H."/>
        </authorList>
    </citation>
    <scope>NUCLEOTIDE SEQUENCE [LARGE SCALE GENOMIC DNA]</scope>
    <source>
        <strain evidence="8 9">HLT2-23</strain>
    </source>
</reference>
<sequence>MLTYSARDLRIRLYACLGVERWVDEVAAGAPYTEANALVDAARRAATPLTRLEVDEALAGHPRIGQAPTGAGAAQQFSRREQSSVDADDAELASSLAAGNRDYEVRFGRVFLIRAAGRTRAEILAELNRRMLLPDEVEALIVASELREIALLRLTALIELGAA</sequence>
<evidence type="ECO:0000256" key="2">
    <source>
        <dbReference type="ARBA" id="ARBA00004754"/>
    </source>
</evidence>
<dbReference type="NCBIfam" id="NF010372">
    <property type="entry name" value="PRK13798.1"/>
    <property type="match status" value="1"/>
</dbReference>
<dbReference type="InterPro" id="IPR017595">
    <property type="entry name" value="OHCU_decarboxylase-2"/>
</dbReference>
<gene>
    <name evidence="8" type="primary">uraD</name>
    <name evidence="8" type="ORF">E3O06_14920</name>
</gene>
<keyword evidence="5" id="KW-0210">Decarboxylase</keyword>
<evidence type="ECO:0000256" key="4">
    <source>
        <dbReference type="ARBA" id="ARBA00022631"/>
    </source>
</evidence>
<dbReference type="OrthoDB" id="5243781at2"/>
<dbReference type="RefSeq" id="WP_134504169.1">
    <property type="nucleotide sequence ID" value="NZ_SOEY01000030.1"/>
</dbReference>
<comment type="caution">
    <text evidence="8">The sequence shown here is derived from an EMBL/GenBank/DDBJ whole genome shotgun (WGS) entry which is preliminary data.</text>
</comment>
<dbReference type="GO" id="GO:0006144">
    <property type="term" value="P:purine nucleobase metabolic process"/>
    <property type="evidence" value="ECO:0007669"/>
    <property type="project" value="UniProtKB-KW"/>
</dbReference>
<evidence type="ECO:0000256" key="5">
    <source>
        <dbReference type="ARBA" id="ARBA00022793"/>
    </source>
</evidence>
<evidence type="ECO:0000259" key="7">
    <source>
        <dbReference type="Pfam" id="PF09349"/>
    </source>
</evidence>
<dbReference type="InterPro" id="IPR018020">
    <property type="entry name" value="OHCU_decarboxylase"/>
</dbReference>
<evidence type="ECO:0000256" key="6">
    <source>
        <dbReference type="ARBA" id="ARBA00023239"/>
    </source>
</evidence>
<dbReference type="AlphaFoldDB" id="A0A4R8UQ61"/>
<dbReference type="GO" id="GO:0019628">
    <property type="term" value="P:urate catabolic process"/>
    <property type="evidence" value="ECO:0007669"/>
    <property type="project" value="TreeGrafter"/>
</dbReference>
<evidence type="ECO:0000256" key="1">
    <source>
        <dbReference type="ARBA" id="ARBA00001163"/>
    </source>
</evidence>
<dbReference type="InterPro" id="IPR036778">
    <property type="entry name" value="OHCU_decarboxylase_sf"/>
</dbReference>
<name>A0A4R8UQ61_9MICO</name>
<dbReference type="Pfam" id="PF09349">
    <property type="entry name" value="OHCU_decarbox"/>
    <property type="match status" value="1"/>
</dbReference>
<dbReference type="Proteomes" id="UP000298173">
    <property type="component" value="Unassembled WGS sequence"/>
</dbReference>
<dbReference type="GO" id="GO:0051997">
    <property type="term" value="F:2-oxo-4-hydroxy-4-carboxy-5-ureidoimidazoline decarboxylase activity"/>
    <property type="evidence" value="ECO:0007669"/>
    <property type="project" value="UniProtKB-EC"/>
</dbReference>
<keyword evidence="6 8" id="KW-0456">Lyase</keyword>
<evidence type="ECO:0000256" key="3">
    <source>
        <dbReference type="ARBA" id="ARBA00012257"/>
    </source>
</evidence>
<feature type="domain" description="Oxo-4-hydroxy-4-carboxy-5-ureidoimidazoline decarboxylase" evidence="7">
    <location>
        <begin position="5"/>
        <end position="154"/>
    </location>
</feature>
<dbReference type="EC" id="4.1.1.97" evidence="3"/>
<dbReference type="Gene3D" id="1.10.3330.10">
    <property type="entry name" value="Oxo-4-hydroxy-4-carboxy-5-ureidoimidazoline decarboxylase"/>
    <property type="match status" value="1"/>
</dbReference>
<dbReference type="NCBIfam" id="TIGR03180">
    <property type="entry name" value="UraD_2"/>
    <property type="match status" value="1"/>
</dbReference>
<comment type="pathway">
    <text evidence="2">Purine metabolism; urate degradation; (S)-allantoin from urate: step 3/3.</text>
</comment>
<evidence type="ECO:0000313" key="8">
    <source>
        <dbReference type="EMBL" id="TFB69619.1"/>
    </source>
</evidence>
<evidence type="ECO:0000313" key="9">
    <source>
        <dbReference type="Proteomes" id="UP000298173"/>
    </source>
</evidence>
<proteinExistence type="predicted"/>
<dbReference type="EMBL" id="SOEY01000030">
    <property type="protein sequence ID" value="TFB69619.1"/>
    <property type="molecule type" value="Genomic_DNA"/>
</dbReference>
<comment type="catalytic activity">
    <reaction evidence="1">
        <text>5-hydroxy-2-oxo-4-ureido-2,5-dihydro-1H-imidazole-5-carboxylate + H(+) = (S)-allantoin + CO2</text>
        <dbReference type="Rhea" id="RHEA:26301"/>
        <dbReference type="ChEBI" id="CHEBI:15378"/>
        <dbReference type="ChEBI" id="CHEBI:15678"/>
        <dbReference type="ChEBI" id="CHEBI:16526"/>
        <dbReference type="ChEBI" id="CHEBI:58639"/>
        <dbReference type="EC" id="4.1.1.97"/>
    </reaction>
</comment>
<organism evidence="8 9">
    <name type="scientific">Cryobacterium glaciale</name>
    <dbReference type="NCBI Taxonomy" id="1259145"/>
    <lineage>
        <taxon>Bacteria</taxon>
        <taxon>Bacillati</taxon>
        <taxon>Actinomycetota</taxon>
        <taxon>Actinomycetes</taxon>
        <taxon>Micrococcales</taxon>
        <taxon>Microbacteriaceae</taxon>
        <taxon>Cryobacterium</taxon>
    </lineage>
</organism>